<keyword evidence="4 7" id="KW-0812">Transmembrane</keyword>
<feature type="domain" description="ABC transmembrane type-1" evidence="8">
    <location>
        <begin position="100"/>
        <end position="312"/>
    </location>
</feature>
<dbReference type="RefSeq" id="WP_201368855.1">
    <property type="nucleotide sequence ID" value="NZ_BNJG01000001.1"/>
</dbReference>
<dbReference type="SUPFAM" id="SSF161098">
    <property type="entry name" value="MetI-like"/>
    <property type="match status" value="1"/>
</dbReference>
<name>A0ABQ3UGQ5_9CHLR</name>
<keyword evidence="10" id="KW-1185">Reference proteome</keyword>
<dbReference type="EMBL" id="BNJG01000001">
    <property type="protein sequence ID" value="GHO51891.1"/>
    <property type="molecule type" value="Genomic_DNA"/>
</dbReference>
<feature type="transmembrane region" description="Helical" evidence="7">
    <location>
        <begin position="102"/>
        <end position="124"/>
    </location>
</feature>
<dbReference type="PROSITE" id="PS50928">
    <property type="entry name" value="ABC_TM1"/>
    <property type="match status" value="1"/>
</dbReference>
<evidence type="ECO:0000256" key="4">
    <source>
        <dbReference type="ARBA" id="ARBA00022692"/>
    </source>
</evidence>
<organism evidence="9 10">
    <name type="scientific">Ktedonobacter robiniae</name>
    <dbReference type="NCBI Taxonomy" id="2778365"/>
    <lineage>
        <taxon>Bacteria</taxon>
        <taxon>Bacillati</taxon>
        <taxon>Chloroflexota</taxon>
        <taxon>Ktedonobacteria</taxon>
        <taxon>Ktedonobacterales</taxon>
        <taxon>Ktedonobacteraceae</taxon>
        <taxon>Ktedonobacter</taxon>
    </lineage>
</organism>
<keyword evidence="3" id="KW-1003">Cell membrane</keyword>
<comment type="subcellular location">
    <subcellularLocation>
        <location evidence="1 7">Cell membrane</location>
        <topology evidence="1 7">Multi-pass membrane protein</topology>
    </subcellularLocation>
</comment>
<dbReference type="InterPro" id="IPR035906">
    <property type="entry name" value="MetI-like_sf"/>
</dbReference>
<evidence type="ECO:0000256" key="3">
    <source>
        <dbReference type="ARBA" id="ARBA00022475"/>
    </source>
</evidence>
<gene>
    <name evidence="9" type="ORF">KSB_03660</name>
</gene>
<dbReference type="InterPro" id="IPR000515">
    <property type="entry name" value="MetI-like"/>
</dbReference>
<feature type="transmembrane region" description="Helical" evidence="7">
    <location>
        <begin position="7"/>
        <end position="25"/>
    </location>
</feature>
<evidence type="ECO:0000256" key="7">
    <source>
        <dbReference type="RuleBase" id="RU363032"/>
    </source>
</evidence>
<dbReference type="Pfam" id="PF00528">
    <property type="entry name" value="BPD_transp_1"/>
    <property type="match status" value="1"/>
</dbReference>
<evidence type="ECO:0000256" key="5">
    <source>
        <dbReference type="ARBA" id="ARBA00022989"/>
    </source>
</evidence>
<evidence type="ECO:0000256" key="6">
    <source>
        <dbReference type="ARBA" id="ARBA00023136"/>
    </source>
</evidence>
<dbReference type="Pfam" id="PF19300">
    <property type="entry name" value="BPD_transp_1_N"/>
    <property type="match status" value="1"/>
</dbReference>
<dbReference type="Proteomes" id="UP000654345">
    <property type="component" value="Unassembled WGS sequence"/>
</dbReference>
<evidence type="ECO:0000256" key="1">
    <source>
        <dbReference type="ARBA" id="ARBA00004651"/>
    </source>
</evidence>
<dbReference type="Gene3D" id="1.10.3720.10">
    <property type="entry name" value="MetI-like"/>
    <property type="match status" value="1"/>
</dbReference>
<proteinExistence type="inferred from homology"/>
<feature type="transmembrane region" description="Helical" evidence="7">
    <location>
        <begin position="185"/>
        <end position="210"/>
    </location>
</feature>
<feature type="transmembrane region" description="Helical" evidence="7">
    <location>
        <begin position="298"/>
        <end position="319"/>
    </location>
</feature>
<accession>A0ABQ3UGQ5</accession>
<evidence type="ECO:0000256" key="2">
    <source>
        <dbReference type="ARBA" id="ARBA00022448"/>
    </source>
</evidence>
<reference evidence="9 10" key="1">
    <citation type="journal article" date="2021" name="Int. J. Syst. Evol. Microbiol.">
        <title>Reticulibacter mediterranei gen. nov., sp. nov., within the new family Reticulibacteraceae fam. nov., and Ktedonospora formicarum gen. nov., sp. nov., Ktedonobacter robiniae sp. nov., Dictyobacter formicarum sp. nov. and Dictyobacter arantiisoli sp. nov., belonging to the class Ktedonobacteria.</title>
        <authorList>
            <person name="Yabe S."/>
            <person name="Zheng Y."/>
            <person name="Wang C.M."/>
            <person name="Sakai Y."/>
            <person name="Abe K."/>
            <person name="Yokota A."/>
            <person name="Donadio S."/>
            <person name="Cavaletti L."/>
            <person name="Monciardini P."/>
        </authorList>
    </citation>
    <scope>NUCLEOTIDE SEQUENCE [LARGE SCALE GENOMIC DNA]</scope>
    <source>
        <strain evidence="9 10">SOSP1-30</strain>
    </source>
</reference>
<dbReference type="PANTHER" id="PTHR43376:SF1">
    <property type="entry name" value="OLIGOPEPTIDE TRANSPORT SYSTEM PERMEASE PROTEIN"/>
    <property type="match status" value="1"/>
</dbReference>
<evidence type="ECO:0000313" key="10">
    <source>
        <dbReference type="Proteomes" id="UP000654345"/>
    </source>
</evidence>
<dbReference type="CDD" id="cd06261">
    <property type="entry name" value="TM_PBP2"/>
    <property type="match status" value="1"/>
</dbReference>
<keyword evidence="2 7" id="KW-0813">Transport</keyword>
<protein>
    <submittedName>
        <fullName evidence="9">Peptide ABC transporter permease</fullName>
    </submittedName>
</protein>
<feature type="transmembrane region" description="Helical" evidence="7">
    <location>
        <begin position="136"/>
        <end position="165"/>
    </location>
</feature>
<sequence>MPHTIRRVGFYLLTLWISLTLNFLLPRLVPGDPAQAIMARFRDKNVDPEMLQAIQVQFGISHDPLWVQYGQYLTNLLHGNLGISTSYFPTPVSDIIVQRLPWTLTLGLIALILSFIIGTALGILNAWKRGTRINSVLAPFMMLISGVPYFWLALIVLYVFAFMLHWFPLNGGYDEDLLPGWNIDFLLSVLSHAFLPALTIIVSSISGWMLTMRNAMITTLSEDYVLMARAKGLRNAYVMFGYAARNAILPSVTSFALALGFIVTGQLLTELVFSYPGIGFALVQSVSNKDYALMQGLFLMLTLAVLAANFIADMLYTVLDPRVRQERS</sequence>
<evidence type="ECO:0000313" key="9">
    <source>
        <dbReference type="EMBL" id="GHO51891.1"/>
    </source>
</evidence>
<keyword evidence="6 7" id="KW-0472">Membrane</keyword>
<evidence type="ECO:0000259" key="8">
    <source>
        <dbReference type="PROSITE" id="PS50928"/>
    </source>
</evidence>
<dbReference type="PANTHER" id="PTHR43376">
    <property type="entry name" value="OLIGOPEPTIDE TRANSPORT SYSTEM PERMEASE PROTEIN"/>
    <property type="match status" value="1"/>
</dbReference>
<dbReference type="InterPro" id="IPR045621">
    <property type="entry name" value="BPD_transp_1_N"/>
</dbReference>
<feature type="transmembrane region" description="Helical" evidence="7">
    <location>
        <begin position="255"/>
        <end position="278"/>
    </location>
</feature>
<keyword evidence="5 7" id="KW-1133">Transmembrane helix</keyword>
<comment type="similarity">
    <text evidence="7">Belongs to the binding-protein-dependent transport system permease family.</text>
</comment>
<comment type="caution">
    <text evidence="9">The sequence shown here is derived from an EMBL/GenBank/DDBJ whole genome shotgun (WGS) entry which is preliminary data.</text>
</comment>